<name>A0A3N4HGB9_ASCIM</name>
<proteinExistence type="predicted"/>
<dbReference type="Proteomes" id="UP000275078">
    <property type="component" value="Unassembled WGS sequence"/>
</dbReference>
<reference evidence="1 2" key="1">
    <citation type="journal article" date="2018" name="Nat. Ecol. Evol.">
        <title>Pezizomycetes genomes reveal the molecular basis of ectomycorrhizal truffle lifestyle.</title>
        <authorList>
            <person name="Murat C."/>
            <person name="Payen T."/>
            <person name="Noel B."/>
            <person name="Kuo A."/>
            <person name="Morin E."/>
            <person name="Chen J."/>
            <person name="Kohler A."/>
            <person name="Krizsan K."/>
            <person name="Balestrini R."/>
            <person name="Da Silva C."/>
            <person name="Montanini B."/>
            <person name="Hainaut M."/>
            <person name="Levati E."/>
            <person name="Barry K.W."/>
            <person name="Belfiori B."/>
            <person name="Cichocki N."/>
            <person name="Clum A."/>
            <person name="Dockter R.B."/>
            <person name="Fauchery L."/>
            <person name="Guy J."/>
            <person name="Iotti M."/>
            <person name="Le Tacon F."/>
            <person name="Lindquist E.A."/>
            <person name="Lipzen A."/>
            <person name="Malagnac F."/>
            <person name="Mello A."/>
            <person name="Molinier V."/>
            <person name="Miyauchi S."/>
            <person name="Poulain J."/>
            <person name="Riccioni C."/>
            <person name="Rubini A."/>
            <person name="Sitrit Y."/>
            <person name="Splivallo R."/>
            <person name="Traeger S."/>
            <person name="Wang M."/>
            <person name="Zifcakova L."/>
            <person name="Wipf D."/>
            <person name="Zambonelli A."/>
            <person name="Paolocci F."/>
            <person name="Nowrousian M."/>
            <person name="Ottonello S."/>
            <person name="Baldrian P."/>
            <person name="Spatafora J.W."/>
            <person name="Henrissat B."/>
            <person name="Nagy L.G."/>
            <person name="Aury J.M."/>
            <person name="Wincker P."/>
            <person name="Grigoriev I.V."/>
            <person name="Bonfante P."/>
            <person name="Martin F.M."/>
        </authorList>
    </citation>
    <scope>NUCLEOTIDE SEQUENCE [LARGE SCALE GENOMIC DNA]</scope>
    <source>
        <strain evidence="1 2">RN42</strain>
    </source>
</reference>
<evidence type="ECO:0000313" key="1">
    <source>
        <dbReference type="EMBL" id="RPA71888.1"/>
    </source>
</evidence>
<sequence>QTKTYSTEAFRVVPHHGTNPAIRSLTWGERTGSRIVFYLWPYVKTSQFHI</sequence>
<feature type="non-terminal residue" evidence="1">
    <location>
        <position position="1"/>
    </location>
</feature>
<dbReference type="AlphaFoldDB" id="A0A3N4HGB9"/>
<protein>
    <submittedName>
        <fullName evidence="1">Uncharacterized protein</fullName>
    </submittedName>
</protein>
<dbReference type="EMBL" id="ML119893">
    <property type="protein sequence ID" value="RPA71888.1"/>
    <property type="molecule type" value="Genomic_DNA"/>
</dbReference>
<gene>
    <name evidence="1" type="ORF">BJ508DRAFT_343841</name>
</gene>
<organism evidence="1 2">
    <name type="scientific">Ascobolus immersus RN42</name>
    <dbReference type="NCBI Taxonomy" id="1160509"/>
    <lineage>
        <taxon>Eukaryota</taxon>
        <taxon>Fungi</taxon>
        <taxon>Dikarya</taxon>
        <taxon>Ascomycota</taxon>
        <taxon>Pezizomycotina</taxon>
        <taxon>Pezizomycetes</taxon>
        <taxon>Pezizales</taxon>
        <taxon>Ascobolaceae</taxon>
        <taxon>Ascobolus</taxon>
    </lineage>
</organism>
<keyword evidence="2" id="KW-1185">Reference proteome</keyword>
<accession>A0A3N4HGB9</accession>
<dbReference type="OrthoDB" id="3763505at2759"/>
<evidence type="ECO:0000313" key="2">
    <source>
        <dbReference type="Proteomes" id="UP000275078"/>
    </source>
</evidence>